<reference evidence="3 4" key="1">
    <citation type="submission" date="2020-08" db="EMBL/GenBank/DDBJ databases">
        <title>Genome sequence of Phycicoccus endophyticus JCM 31784T.</title>
        <authorList>
            <person name="Hyun D.-W."/>
            <person name="Bae J.-W."/>
        </authorList>
    </citation>
    <scope>NUCLEOTIDE SEQUENCE [LARGE SCALE GENOMIC DNA]</scope>
    <source>
        <strain evidence="3 4">JCM 31784</strain>
    </source>
</reference>
<dbReference type="PANTHER" id="PTHR43625">
    <property type="entry name" value="AFLATOXIN B1 ALDEHYDE REDUCTASE"/>
    <property type="match status" value="1"/>
</dbReference>
<dbReference type="Proteomes" id="UP000515976">
    <property type="component" value="Chromosome"/>
</dbReference>
<accession>A0A7G9R5F8</accession>
<dbReference type="SUPFAM" id="SSF51430">
    <property type="entry name" value="NAD(P)-linked oxidoreductase"/>
    <property type="match status" value="1"/>
</dbReference>
<organism evidence="3 4">
    <name type="scientific">Phycicoccus endophyticus</name>
    <dbReference type="NCBI Taxonomy" id="1690220"/>
    <lineage>
        <taxon>Bacteria</taxon>
        <taxon>Bacillati</taxon>
        <taxon>Actinomycetota</taxon>
        <taxon>Actinomycetes</taxon>
        <taxon>Micrococcales</taxon>
        <taxon>Intrasporangiaceae</taxon>
        <taxon>Phycicoccus</taxon>
    </lineage>
</organism>
<dbReference type="GO" id="GO:0005737">
    <property type="term" value="C:cytoplasm"/>
    <property type="evidence" value="ECO:0007669"/>
    <property type="project" value="TreeGrafter"/>
</dbReference>
<dbReference type="Pfam" id="PF00248">
    <property type="entry name" value="Aldo_ket_red"/>
    <property type="match status" value="1"/>
</dbReference>
<sequence length="314" mass="33272">MNLSHGYGRTPSPEDAERLLRAALDAGVALFDTAALYGFGANEELVGRVLGPRRDDVVLASKCGLAGVDGRRVLDGRPETIVRTCDAALARLGTDVIDVYYLHRLDRAVPVEESVGALAGLVTAGKVRAVGLSEVSATTLRRAHAVHPVAALQNEYSLWSRNPELGTLEATRELGVALVAFSPLARGLLTADPPRPSALPERDIRRSMPRFDAANYPGNLALAHALDALAREAGVTLAQLALAWVLSRGEHVLAVPGTRSVEHLHENLATLAAPVPERVLAAAGRILNAGTVRGPRYGAATREEIDTESYDDAG</sequence>
<dbReference type="PANTHER" id="PTHR43625:SF40">
    <property type="entry name" value="ALDO-KETO REDUCTASE YAKC [NADP(+)]"/>
    <property type="match status" value="1"/>
</dbReference>
<dbReference type="KEGG" id="pei:H9L10_00575"/>
<protein>
    <submittedName>
        <fullName evidence="3">Aldo/keto reductase</fullName>
    </submittedName>
</protein>
<keyword evidence="1" id="KW-0560">Oxidoreductase</keyword>
<evidence type="ECO:0000259" key="2">
    <source>
        <dbReference type="Pfam" id="PF00248"/>
    </source>
</evidence>
<dbReference type="EMBL" id="CP060712">
    <property type="protein sequence ID" value="QNN50833.1"/>
    <property type="molecule type" value="Genomic_DNA"/>
</dbReference>
<evidence type="ECO:0000313" key="4">
    <source>
        <dbReference type="Proteomes" id="UP000515976"/>
    </source>
</evidence>
<evidence type="ECO:0000256" key="1">
    <source>
        <dbReference type="ARBA" id="ARBA00023002"/>
    </source>
</evidence>
<name>A0A7G9R5F8_9MICO</name>
<dbReference type="InterPro" id="IPR036812">
    <property type="entry name" value="NAD(P)_OxRdtase_dom_sf"/>
</dbReference>
<dbReference type="Gene3D" id="3.20.20.100">
    <property type="entry name" value="NADP-dependent oxidoreductase domain"/>
    <property type="match status" value="1"/>
</dbReference>
<dbReference type="InterPro" id="IPR050791">
    <property type="entry name" value="Aldo-Keto_reductase"/>
</dbReference>
<evidence type="ECO:0000313" key="3">
    <source>
        <dbReference type="EMBL" id="QNN50833.1"/>
    </source>
</evidence>
<gene>
    <name evidence="3" type="ORF">H9L10_00575</name>
</gene>
<feature type="domain" description="NADP-dependent oxidoreductase" evidence="2">
    <location>
        <begin position="6"/>
        <end position="281"/>
    </location>
</feature>
<proteinExistence type="predicted"/>
<keyword evidence="4" id="KW-1185">Reference proteome</keyword>
<dbReference type="GO" id="GO:0016491">
    <property type="term" value="F:oxidoreductase activity"/>
    <property type="evidence" value="ECO:0007669"/>
    <property type="project" value="UniProtKB-KW"/>
</dbReference>
<dbReference type="AlphaFoldDB" id="A0A7G9R5F8"/>
<dbReference type="InterPro" id="IPR023210">
    <property type="entry name" value="NADP_OxRdtase_dom"/>
</dbReference>